<dbReference type="EMBL" id="MCGQ01000008">
    <property type="protein sequence ID" value="OXY97537.1"/>
    <property type="molecule type" value="Genomic_DNA"/>
</dbReference>
<dbReference type="OrthoDB" id="3948147at2"/>
<organism evidence="1 2">
    <name type="scientific">Streptomyces diastatochromogenes</name>
    <dbReference type="NCBI Taxonomy" id="42236"/>
    <lineage>
        <taxon>Bacteria</taxon>
        <taxon>Bacillati</taxon>
        <taxon>Actinomycetota</taxon>
        <taxon>Actinomycetes</taxon>
        <taxon>Kitasatosporales</taxon>
        <taxon>Streptomycetaceae</taxon>
        <taxon>Streptomyces</taxon>
    </lineage>
</organism>
<dbReference type="Proteomes" id="UP000215483">
    <property type="component" value="Unassembled WGS sequence"/>
</dbReference>
<dbReference type="RefSeq" id="WP_094215774.1">
    <property type="nucleotide sequence ID" value="NZ_MCGQ01000008.1"/>
</dbReference>
<evidence type="ECO:0000313" key="2">
    <source>
        <dbReference type="Proteomes" id="UP000215483"/>
    </source>
</evidence>
<accession>A0A233SPE0</accession>
<evidence type="ECO:0000313" key="1">
    <source>
        <dbReference type="EMBL" id="OXY97537.1"/>
    </source>
</evidence>
<name>A0A233SPE0_STRDA</name>
<comment type="caution">
    <text evidence="1">The sequence shown here is derived from an EMBL/GenBank/DDBJ whole genome shotgun (WGS) entry which is preliminary data.</text>
</comment>
<gene>
    <name evidence="1" type="ORF">BEK98_08230</name>
</gene>
<protein>
    <submittedName>
        <fullName evidence="1">Uncharacterized protein</fullName>
    </submittedName>
</protein>
<dbReference type="AlphaFoldDB" id="A0A233SPE0"/>
<sequence>MNELVQLALPCRMLTLKMQVGPEDGETTLETLVTKAIGTGLTKVQDLADLFVLPYRVVLDVVTSLWARGLVTIDLQSGDLALSDGGRDSIGTGSGTADENGVQESRSYLFEPITGSFYAEREGTAKAPPQALRAPVDHGLKASDLPQRDLLAAVRAATRYGGGAGFRRRILNVSFGNPLLQPPQEIRWYTVGVQVRADDDSGRLTVSVADPGKRFWSARAEARFQEYFARLGDEQPDSGLVQALRGRASRVLLEPEGVPQLLTRLAAQVEKLPKVEAVHAGQHQQKLEDVGRQIQQRLRGLLQARAHVEPIENAQGHEWALKHLLAKASKQVVIVSPSIRYSTLKDLLPDLQDALKRRVRLVFSWGRTIGDSIAPEVRTALSELAARYPGRVLLSDASVRTAACVVIQDNVRAYVSAHGPLDLVSGSGGQLTGLLIEPSKYGPELPACVAELLLWVRRTGFAGQERLQVLTHQDEFPAADDVEPVGAEIAETPLPEGPTDATPEMMRIWAASWHEHRAALADAVRQATDEAPSVELVEDGAHQDYLWQALHGATDRLVLADDRISARAATERVAGALRECADRGVAVHLVQPSPGRDADAVKPFTKVVEGTRGITVHRRRSGVRLVARDDTLQLGSFAPLGRSTARVEGTGSASQLGVRVHGSRFVTDLLSRLGVEQDPYPAPRDQESAPPAPPVTDGATAAYGALVTARQADAEGGYGEALTEILRDLDDPWRVLEVWQERKVSATDLRRAAATLLRLGDRVPSAHRRRWCRWLVADAWSRHAYFEAALVGRLLPDSGERLAAAVCTAALPLEFGPVGMTLEHTALEIEDEGDRAVAAVGGLAETLLWGGPSGGQVVDLHGETLSPRWRELAAAARELGLPEGRGLPLDAFTAELATTLTAAEAEERWAVLARRIDEIRRRRGRFNFGAGQAWHDGMFAADGVLTRIEAATTDLALRPGLGSELPSDVRRHVDRLVADAGEEPIQWRKQMSHLNRIEELVLEARRLSAGAVRRADAGEPVLASFRSFAALTAQAWDGLFSEADVLQPPYRHPPLALLERLKPVANWARVHA</sequence>
<reference evidence="1 2" key="1">
    <citation type="submission" date="2016-07" db="EMBL/GenBank/DDBJ databases">
        <title>Draft genome of Streptomyces diastatochromogenes.</title>
        <authorList>
            <person name="Podduturi R."/>
            <person name="Lukassen M.B."/>
            <person name="Clausen N."/>
            <person name="Nielsen J.L."/>
            <person name="Jorgensen N.O."/>
        </authorList>
    </citation>
    <scope>NUCLEOTIDE SEQUENCE [LARGE SCALE GENOMIC DNA]</scope>
    <source>
        <strain evidence="1 2">DSM 40608</strain>
    </source>
</reference>
<proteinExistence type="predicted"/>
<keyword evidence="2" id="KW-1185">Reference proteome</keyword>